<evidence type="ECO:0000313" key="5">
    <source>
        <dbReference type="EMBL" id="KAJ5352393.1"/>
    </source>
</evidence>
<dbReference type="PANTHER" id="PTHR11360:SF287">
    <property type="entry name" value="MFS MONOCARBOXYLATE TRANSPORTER"/>
    <property type="match status" value="1"/>
</dbReference>
<evidence type="ECO:0000256" key="3">
    <source>
        <dbReference type="SAM" id="MobiDB-lite"/>
    </source>
</evidence>
<feature type="transmembrane region" description="Helical" evidence="4">
    <location>
        <begin position="171"/>
        <end position="188"/>
    </location>
</feature>
<dbReference type="InterPro" id="IPR011701">
    <property type="entry name" value="MFS"/>
</dbReference>
<evidence type="ECO:0000256" key="2">
    <source>
        <dbReference type="ARBA" id="ARBA00006727"/>
    </source>
</evidence>
<feature type="compositionally biased region" description="Polar residues" evidence="3">
    <location>
        <begin position="34"/>
        <end position="49"/>
    </location>
</feature>
<dbReference type="EMBL" id="JAPZBQ010000001">
    <property type="protein sequence ID" value="KAJ5352393.1"/>
    <property type="molecule type" value="Genomic_DNA"/>
</dbReference>
<evidence type="ECO:0008006" key="7">
    <source>
        <dbReference type="Google" id="ProtNLM"/>
    </source>
</evidence>
<proteinExistence type="inferred from homology"/>
<dbReference type="Proteomes" id="UP001147695">
    <property type="component" value="Unassembled WGS sequence"/>
</dbReference>
<dbReference type="PANTHER" id="PTHR11360">
    <property type="entry name" value="MONOCARBOXYLATE TRANSPORTER"/>
    <property type="match status" value="1"/>
</dbReference>
<keyword evidence="4" id="KW-0472">Membrane</keyword>
<feature type="transmembrane region" description="Helical" evidence="4">
    <location>
        <begin position="111"/>
        <end position="131"/>
    </location>
</feature>
<keyword evidence="4" id="KW-0812">Transmembrane</keyword>
<feature type="transmembrane region" description="Helical" evidence="4">
    <location>
        <begin position="363"/>
        <end position="384"/>
    </location>
</feature>
<dbReference type="InterPro" id="IPR036259">
    <property type="entry name" value="MFS_trans_sf"/>
</dbReference>
<dbReference type="GO" id="GO:0022857">
    <property type="term" value="F:transmembrane transporter activity"/>
    <property type="evidence" value="ECO:0007669"/>
    <property type="project" value="InterPro"/>
</dbReference>
<comment type="subcellular location">
    <subcellularLocation>
        <location evidence="1">Membrane</location>
        <topology evidence="1">Multi-pass membrane protein</topology>
    </subcellularLocation>
</comment>
<dbReference type="AlphaFoldDB" id="A0A9W9R7V5"/>
<feature type="compositionally biased region" description="Basic and acidic residues" evidence="3">
    <location>
        <begin position="1"/>
        <end position="16"/>
    </location>
</feature>
<dbReference type="Pfam" id="PF07690">
    <property type="entry name" value="MFS_1"/>
    <property type="match status" value="1"/>
</dbReference>
<feature type="transmembrane region" description="Helical" evidence="4">
    <location>
        <begin position="315"/>
        <end position="333"/>
    </location>
</feature>
<feature type="region of interest" description="Disordered" evidence="3">
    <location>
        <begin position="1"/>
        <end position="53"/>
    </location>
</feature>
<comment type="similarity">
    <text evidence="2">Belongs to the major facilitator superfamily. Monocarboxylate porter (TC 2.A.1.13) family.</text>
</comment>
<reference evidence="5" key="1">
    <citation type="submission" date="2022-12" db="EMBL/GenBank/DDBJ databases">
        <authorList>
            <person name="Petersen C."/>
        </authorList>
    </citation>
    <scope>NUCLEOTIDE SEQUENCE</scope>
    <source>
        <strain evidence="5">IBT 35673</strain>
    </source>
</reference>
<dbReference type="GO" id="GO:0016020">
    <property type="term" value="C:membrane"/>
    <property type="evidence" value="ECO:0007669"/>
    <property type="project" value="UniProtKB-SubCell"/>
</dbReference>
<keyword evidence="4" id="KW-1133">Transmembrane helix</keyword>
<feature type="transmembrane region" description="Helical" evidence="4">
    <location>
        <begin position="68"/>
        <end position="91"/>
    </location>
</feature>
<evidence type="ECO:0000256" key="4">
    <source>
        <dbReference type="SAM" id="Phobius"/>
    </source>
</evidence>
<reference evidence="5" key="2">
    <citation type="journal article" date="2023" name="IMA Fungus">
        <title>Comparative genomic study of the Penicillium genus elucidates a diverse pangenome and 15 lateral gene transfer events.</title>
        <authorList>
            <person name="Petersen C."/>
            <person name="Sorensen T."/>
            <person name="Nielsen M.R."/>
            <person name="Sondergaard T.E."/>
            <person name="Sorensen J.L."/>
            <person name="Fitzpatrick D.A."/>
            <person name="Frisvad J.C."/>
            <person name="Nielsen K.L."/>
        </authorList>
    </citation>
    <scope>NUCLEOTIDE SEQUENCE</scope>
    <source>
        <strain evidence="5">IBT 35673</strain>
    </source>
</reference>
<feature type="transmembrane region" description="Helical" evidence="4">
    <location>
        <begin position="340"/>
        <end position="357"/>
    </location>
</feature>
<dbReference type="InterPro" id="IPR050327">
    <property type="entry name" value="Proton-linked_MCT"/>
</dbReference>
<feature type="transmembrane region" description="Helical" evidence="4">
    <location>
        <begin position="143"/>
        <end position="159"/>
    </location>
</feature>
<accession>A0A9W9R7V5</accession>
<protein>
    <recommendedName>
        <fullName evidence="7">Major facilitator superfamily (MFS) profile domain-containing protein</fullName>
    </recommendedName>
</protein>
<gene>
    <name evidence="5" type="ORF">N7452_001367</name>
</gene>
<evidence type="ECO:0000256" key="1">
    <source>
        <dbReference type="ARBA" id="ARBA00004141"/>
    </source>
</evidence>
<dbReference type="SUPFAM" id="SSF103473">
    <property type="entry name" value="MFS general substrate transporter"/>
    <property type="match status" value="1"/>
</dbReference>
<feature type="transmembrane region" description="Helical" evidence="4">
    <location>
        <begin position="200"/>
        <end position="220"/>
    </location>
</feature>
<evidence type="ECO:0000313" key="6">
    <source>
        <dbReference type="Proteomes" id="UP001147695"/>
    </source>
</evidence>
<dbReference type="Gene3D" id="1.20.1250.20">
    <property type="entry name" value="MFS general substrate transporter like domains"/>
    <property type="match status" value="2"/>
</dbReference>
<name>A0A9W9R7V5_PENBR</name>
<feature type="transmembrane region" description="Helical" evidence="4">
    <location>
        <begin position="445"/>
        <end position="465"/>
    </location>
</feature>
<feature type="transmembrane region" description="Helical" evidence="4">
    <location>
        <begin position="232"/>
        <end position="253"/>
    </location>
</feature>
<sequence>MHHGHGDSTSDLEQHRLSVKSDAPVAPPPDIETQHITVQGSHETGYTSDDSLENEKYSLPPVDGGKDAWLCLLGAFILEMVVWGFAFSFGVLQDYYSTNAPFSHDHSSRSIVGSCCMGILYLASPISLFVLQKWPRITRINSVLGLAIAVTGVLTSSFATKMWQLTITQGVIYPIGGAMLYYPVLLFVDEWFERRKGLAFGVAWAGSGVAGVVFPLLLRWALSRFSFKVTMWAWSIGMVVLVCPILAFVKPRIPVNPDTPKAQSLSFSFLRTRSWIIFQIGSLTQSIGYFAPSLYMPTYARVIAHQSAMGETTPVTALNAGSVLGFIMVGYLVDRWHAATVVLAMTVSTVILVFALWGLSVTLAPICVFSALYGVVAGSAAATWPGMAKIIKKEDPSAPVGMVLGTLTAGRGIGSIACGPISEALIKTDWAWTGHTASLGYGTKFGGLIVFTGVTACFGIIGFAARKLRLIQ</sequence>
<organism evidence="5 6">
    <name type="scientific">Penicillium brevicompactum</name>
    <dbReference type="NCBI Taxonomy" id="5074"/>
    <lineage>
        <taxon>Eukaryota</taxon>
        <taxon>Fungi</taxon>
        <taxon>Dikarya</taxon>
        <taxon>Ascomycota</taxon>
        <taxon>Pezizomycotina</taxon>
        <taxon>Eurotiomycetes</taxon>
        <taxon>Eurotiomycetidae</taxon>
        <taxon>Eurotiales</taxon>
        <taxon>Aspergillaceae</taxon>
        <taxon>Penicillium</taxon>
    </lineage>
</organism>
<comment type="caution">
    <text evidence="5">The sequence shown here is derived from an EMBL/GenBank/DDBJ whole genome shotgun (WGS) entry which is preliminary data.</text>
</comment>